<evidence type="ECO:0000313" key="7">
    <source>
        <dbReference type="EMBL" id="KAI0292196.1"/>
    </source>
</evidence>
<proteinExistence type="inferred from homology"/>
<evidence type="ECO:0000313" key="8">
    <source>
        <dbReference type="Proteomes" id="UP001203297"/>
    </source>
</evidence>
<comment type="caution">
    <text evidence="7">The sequence shown here is derived from an EMBL/GenBank/DDBJ whole genome shotgun (WGS) entry which is preliminary data.</text>
</comment>
<dbReference type="GO" id="GO:0016620">
    <property type="term" value="F:oxidoreductase activity, acting on the aldehyde or oxo group of donors, NAD or NADP as acceptor"/>
    <property type="evidence" value="ECO:0007669"/>
    <property type="project" value="InterPro"/>
</dbReference>
<dbReference type="InterPro" id="IPR016161">
    <property type="entry name" value="Ald_DH/histidinol_DH"/>
</dbReference>
<feature type="domain" description="Aldehyde dehydrogenase" evidence="6">
    <location>
        <begin position="21"/>
        <end position="468"/>
    </location>
</feature>
<name>A0AAD4LXW6_9AGAM</name>
<keyword evidence="2 5" id="KW-0560">Oxidoreductase</keyword>
<dbReference type="PROSITE" id="PS00687">
    <property type="entry name" value="ALDEHYDE_DEHYDR_GLU"/>
    <property type="match status" value="1"/>
</dbReference>
<accession>A0AAD4LXW6</accession>
<dbReference type="SUPFAM" id="SSF53720">
    <property type="entry name" value="ALDH-like"/>
    <property type="match status" value="1"/>
</dbReference>
<evidence type="ECO:0000256" key="5">
    <source>
        <dbReference type="RuleBase" id="RU003345"/>
    </source>
</evidence>
<dbReference type="InterPro" id="IPR016162">
    <property type="entry name" value="Ald_DH_N"/>
</dbReference>
<dbReference type="Proteomes" id="UP001203297">
    <property type="component" value="Unassembled WGS sequence"/>
</dbReference>
<evidence type="ECO:0000256" key="1">
    <source>
        <dbReference type="ARBA" id="ARBA00009986"/>
    </source>
</evidence>
<protein>
    <submittedName>
        <fullName evidence="7">Aldehyde dehydrogenase</fullName>
    </submittedName>
</protein>
<keyword evidence="3" id="KW-0520">NAD</keyword>
<dbReference type="Gene3D" id="3.40.605.10">
    <property type="entry name" value="Aldehyde Dehydrogenase, Chain A, domain 1"/>
    <property type="match status" value="1"/>
</dbReference>
<dbReference type="InterPro" id="IPR029510">
    <property type="entry name" value="Ald_DH_CS_GLU"/>
</dbReference>
<evidence type="ECO:0000259" key="6">
    <source>
        <dbReference type="Pfam" id="PF00171"/>
    </source>
</evidence>
<gene>
    <name evidence="7" type="ORF">B0F90DRAFT_1955869</name>
</gene>
<feature type="active site" evidence="4">
    <location>
        <position position="256"/>
    </location>
</feature>
<dbReference type="Gene3D" id="3.40.309.10">
    <property type="entry name" value="Aldehyde Dehydrogenase, Chain A, domain 2"/>
    <property type="match status" value="1"/>
</dbReference>
<dbReference type="InterPro" id="IPR015590">
    <property type="entry name" value="Aldehyde_DH_dom"/>
</dbReference>
<dbReference type="PANTHER" id="PTHR42986">
    <property type="entry name" value="BENZALDEHYDE DEHYDROGENASE YFMT"/>
    <property type="match status" value="1"/>
</dbReference>
<sequence length="488" mass="51812">MSNVPFTPLLINGERRPASTGATFSVYSPHTGTLASTAAAATSDDCRAAIDAAQLAFPAWEETPYATRRQIFLRALETLQSEEWQKKATLPMRTEVAMPQPQVLFNLLAGTKTLESIACMVNDLKGETLPSGIPGGQVFVQRRAQGVIYSVVPWNAPIPLLITSVVVPLVCGNTVVVRPSEFCPYTTSLVVDALHDAGLPAGVLNFVPMSVEDTPQLTSEIIGHPAVKRVTFTGSDRIGKIIAGEAAKHLKPCVLELGGKAPSVVLADADIDQASRAIVVGGLLYSGQICMSTERVIVQRPALEPLVAAIKQHINTLSVGDPQNAHLSSVFTERSADGIISMLKEAKEAGAEVVLGDFEKAGPALLKPHVLLGVKPGMRLWQRESFGPVLALAVVDTIDEAVQLANASDYSLAASLWTKDVYNAINVAMRIRSGSVSINGSTIHVESGHGLTGLGGSSGYGRFNVDNFTDKRVITLHPPKSNYGLLGL</sequence>
<dbReference type="AlphaFoldDB" id="A0AAD4LXW6"/>
<evidence type="ECO:0000256" key="3">
    <source>
        <dbReference type="ARBA" id="ARBA00023027"/>
    </source>
</evidence>
<evidence type="ECO:0000256" key="2">
    <source>
        <dbReference type="ARBA" id="ARBA00023002"/>
    </source>
</evidence>
<dbReference type="EMBL" id="WTXG01000129">
    <property type="protein sequence ID" value="KAI0292196.1"/>
    <property type="molecule type" value="Genomic_DNA"/>
</dbReference>
<keyword evidence="8" id="KW-1185">Reference proteome</keyword>
<organism evidence="7 8">
    <name type="scientific">Multifurca ochricompacta</name>
    <dbReference type="NCBI Taxonomy" id="376703"/>
    <lineage>
        <taxon>Eukaryota</taxon>
        <taxon>Fungi</taxon>
        <taxon>Dikarya</taxon>
        <taxon>Basidiomycota</taxon>
        <taxon>Agaricomycotina</taxon>
        <taxon>Agaricomycetes</taxon>
        <taxon>Russulales</taxon>
        <taxon>Russulaceae</taxon>
        <taxon>Multifurca</taxon>
    </lineage>
</organism>
<dbReference type="InterPro" id="IPR016163">
    <property type="entry name" value="Ald_DH_C"/>
</dbReference>
<evidence type="ECO:0000256" key="4">
    <source>
        <dbReference type="PROSITE-ProRule" id="PRU10007"/>
    </source>
</evidence>
<dbReference type="Pfam" id="PF00171">
    <property type="entry name" value="Aldedh"/>
    <property type="match status" value="1"/>
</dbReference>
<comment type="similarity">
    <text evidence="1 5">Belongs to the aldehyde dehydrogenase family.</text>
</comment>
<dbReference type="PANTHER" id="PTHR42986:SF1">
    <property type="entry name" value="BENZALDEHYDE DEHYDROGENASE YFMT"/>
    <property type="match status" value="1"/>
</dbReference>
<reference evidence="7" key="1">
    <citation type="journal article" date="2022" name="New Phytol.">
        <title>Evolutionary transition to the ectomycorrhizal habit in the genomes of a hyperdiverse lineage of mushroom-forming fungi.</title>
        <authorList>
            <person name="Looney B."/>
            <person name="Miyauchi S."/>
            <person name="Morin E."/>
            <person name="Drula E."/>
            <person name="Courty P.E."/>
            <person name="Kohler A."/>
            <person name="Kuo A."/>
            <person name="LaButti K."/>
            <person name="Pangilinan J."/>
            <person name="Lipzen A."/>
            <person name="Riley R."/>
            <person name="Andreopoulos W."/>
            <person name="He G."/>
            <person name="Johnson J."/>
            <person name="Nolan M."/>
            <person name="Tritt A."/>
            <person name="Barry K.W."/>
            <person name="Grigoriev I.V."/>
            <person name="Nagy L.G."/>
            <person name="Hibbett D."/>
            <person name="Henrissat B."/>
            <person name="Matheny P.B."/>
            <person name="Labbe J."/>
            <person name="Martin F.M."/>
        </authorList>
    </citation>
    <scope>NUCLEOTIDE SEQUENCE</scope>
    <source>
        <strain evidence="7">BPL690</strain>
    </source>
</reference>